<dbReference type="GO" id="GO:0000160">
    <property type="term" value="P:phosphorelay signal transduction system"/>
    <property type="evidence" value="ECO:0007669"/>
    <property type="project" value="InterPro"/>
</dbReference>
<dbReference type="AlphaFoldDB" id="A0A7C0U2C3"/>
<dbReference type="SUPFAM" id="SSF52172">
    <property type="entry name" value="CheY-like"/>
    <property type="match status" value="1"/>
</dbReference>
<dbReference type="PROSITE" id="PS50110">
    <property type="entry name" value="RESPONSE_REGULATORY"/>
    <property type="match status" value="1"/>
</dbReference>
<organism evidence="3">
    <name type="scientific">Desulfofervidus auxilii</name>
    <dbReference type="NCBI Taxonomy" id="1621989"/>
    <lineage>
        <taxon>Bacteria</taxon>
        <taxon>Pseudomonadati</taxon>
        <taxon>Thermodesulfobacteriota</taxon>
        <taxon>Candidatus Desulfofervidia</taxon>
        <taxon>Candidatus Desulfofervidales</taxon>
        <taxon>Candidatus Desulfofervidaceae</taxon>
        <taxon>Candidatus Desulfofervidus</taxon>
    </lineage>
</organism>
<protein>
    <submittedName>
        <fullName evidence="3">Response regulator</fullName>
    </submittedName>
</protein>
<keyword evidence="1" id="KW-0597">Phosphoprotein</keyword>
<proteinExistence type="predicted"/>
<reference evidence="3" key="1">
    <citation type="journal article" date="2020" name="mSystems">
        <title>Genome- and Community-Level Interaction Insights into Carbon Utilization and Element Cycling Functions of Hydrothermarchaeota in Hydrothermal Sediment.</title>
        <authorList>
            <person name="Zhou Z."/>
            <person name="Liu Y."/>
            <person name="Xu W."/>
            <person name="Pan J."/>
            <person name="Luo Z.H."/>
            <person name="Li M."/>
        </authorList>
    </citation>
    <scope>NUCLEOTIDE SEQUENCE [LARGE SCALE GENOMIC DNA]</scope>
    <source>
        <strain evidence="3">HyVt-233</strain>
    </source>
</reference>
<feature type="modified residue" description="4-aspartylphosphate" evidence="1">
    <location>
        <position position="51"/>
    </location>
</feature>
<dbReference type="Gene3D" id="3.40.50.2300">
    <property type="match status" value="1"/>
</dbReference>
<dbReference type="InterPro" id="IPR011006">
    <property type="entry name" value="CheY-like_superfamily"/>
</dbReference>
<evidence type="ECO:0000313" key="3">
    <source>
        <dbReference type="EMBL" id="HDD44074.1"/>
    </source>
</evidence>
<feature type="domain" description="Response regulatory" evidence="2">
    <location>
        <begin position="2"/>
        <end position="113"/>
    </location>
</feature>
<name>A0A7C0U2C3_DESA2</name>
<evidence type="ECO:0000256" key="1">
    <source>
        <dbReference type="PROSITE-ProRule" id="PRU00169"/>
    </source>
</evidence>
<dbReference type="PANTHER" id="PTHR43228:SF1">
    <property type="entry name" value="TWO-COMPONENT RESPONSE REGULATOR ARR22"/>
    <property type="match status" value="1"/>
</dbReference>
<dbReference type="Proteomes" id="UP000886289">
    <property type="component" value="Unassembled WGS sequence"/>
</dbReference>
<dbReference type="CDD" id="cd17546">
    <property type="entry name" value="REC_hyHK_CKI1_RcsC-like"/>
    <property type="match status" value="1"/>
</dbReference>
<evidence type="ECO:0000259" key="2">
    <source>
        <dbReference type="PROSITE" id="PS50110"/>
    </source>
</evidence>
<dbReference type="InterPro" id="IPR052048">
    <property type="entry name" value="ST_Response_Regulator"/>
</dbReference>
<comment type="caution">
    <text evidence="3">The sequence shown here is derived from an EMBL/GenBank/DDBJ whole genome shotgun (WGS) entry which is preliminary data.</text>
</comment>
<dbReference type="InterPro" id="IPR001789">
    <property type="entry name" value="Sig_transdc_resp-reg_receiver"/>
</dbReference>
<gene>
    <name evidence="3" type="ORF">ENG63_04335</name>
</gene>
<dbReference type="PANTHER" id="PTHR43228">
    <property type="entry name" value="TWO-COMPONENT RESPONSE REGULATOR"/>
    <property type="match status" value="1"/>
</dbReference>
<dbReference type="SMART" id="SM00448">
    <property type="entry name" value="REC"/>
    <property type="match status" value="1"/>
</dbReference>
<accession>A0A7C0U2C3</accession>
<dbReference type="Pfam" id="PF00072">
    <property type="entry name" value="Response_reg"/>
    <property type="match status" value="1"/>
</dbReference>
<dbReference type="EMBL" id="DRBS01000168">
    <property type="protein sequence ID" value="HDD44074.1"/>
    <property type="molecule type" value="Genomic_DNA"/>
</dbReference>
<sequence length="120" mass="13644">MRVLVVDDNVEIREILTKMLAFLGYKTNGAKDSFEAIRILENDHYDVVITDGEMPKMTGFELARFIKKKYPHIFIVGLSGSSECEKFKFAGADVYFNKPVDLPKLHMAIKNKGLRVTTNT</sequence>